<organism evidence="3 4">
    <name type="scientific">Brucella daejeonensis</name>
    <dbReference type="NCBI Taxonomy" id="659015"/>
    <lineage>
        <taxon>Bacteria</taxon>
        <taxon>Pseudomonadati</taxon>
        <taxon>Pseudomonadota</taxon>
        <taxon>Alphaproteobacteria</taxon>
        <taxon>Hyphomicrobiales</taxon>
        <taxon>Brucellaceae</taxon>
        <taxon>Brucella/Ochrobactrum group</taxon>
        <taxon>Brucella</taxon>
    </lineage>
</organism>
<accession>A0A7W9EKZ0</accession>
<feature type="coiled-coil region" evidence="1">
    <location>
        <begin position="11"/>
        <end position="38"/>
    </location>
</feature>
<dbReference type="Proteomes" id="UP000555546">
    <property type="component" value="Unassembled WGS sequence"/>
</dbReference>
<evidence type="ECO:0000313" key="4">
    <source>
        <dbReference type="Proteomes" id="UP000555546"/>
    </source>
</evidence>
<dbReference type="Gene3D" id="1.20.120.20">
    <property type="entry name" value="Apolipoprotein"/>
    <property type="match status" value="1"/>
</dbReference>
<keyword evidence="1" id="KW-0175">Coiled coil</keyword>
<keyword evidence="4" id="KW-1185">Reference proteome</keyword>
<dbReference type="RefSeq" id="WP_183650499.1">
    <property type="nucleotide sequence ID" value="NZ_JACIJG010000005.1"/>
</dbReference>
<evidence type="ECO:0000256" key="2">
    <source>
        <dbReference type="SAM" id="Phobius"/>
    </source>
</evidence>
<sequence length="106" mass="11416">MADEKMTNDIQQALEKQIADMRAELKRLSRSLAAHSGDFRDRAEDTMDDVSGRVRSAAQAMRERGHAVADTVRENPGTATTLFGTAGIVGILIGIAIGCAISSDRR</sequence>
<protein>
    <submittedName>
        <fullName evidence="3">ElaB/YqjD/DUF883 family membrane-anchored ribosome-binding protein</fullName>
    </submittedName>
</protein>
<reference evidence="3 4" key="1">
    <citation type="submission" date="2020-08" db="EMBL/GenBank/DDBJ databases">
        <title>Genomic Encyclopedia of Type Strains, Phase IV (KMG-IV): sequencing the most valuable type-strain genomes for metagenomic binning, comparative biology and taxonomic classification.</title>
        <authorList>
            <person name="Goeker M."/>
        </authorList>
    </citation>
    <scope>NUCLEOTIDE SEQUENCE [LARGE SCALE GENOMIC DNA]</scope>
    <source>
        <strain evidence="3 4">DSM 26944</strain>
    </source>
</reference>
<dbReference type="AlphaFoldDB" id="A0A7W9EKZ0"/>
<name>A0A7W9EKZ0_9HYPH</name>
<dbReference type="EMBL" id="JACIJG010000005">
    <property type="protein sequence ID" value="MBB5701787.1"/>
    <property type="molecule type" value="Genomic_DNA"/>
</dbReference>
<evidence type="ECO:0000313" key="3">
    <source>
        <dbReference type="EMBL" id="MBB5701787.1"/>
    </source>
</evidence>
<evidence type="ECO:0000256" key="1">
    <source>
        <dbReference type="SAM" id="Coils"/>
    </source>
</evidence>
<keyword evidence="2" id="KW-0472">Membrane</keyword>
<proteinExistence type="predicted"/>
<keyword evidence="2" id="KW-1133">Transmembrane helix</keyword>
<feature type="transmembrane region" description="Helical" evidence="2">
    <location>
        <begin position="82"/>
        <end position="101"/>
    </location>
</feature>
<comment type="caution">
    <text evidence="3">The sequence shown here is derived from an EMBL/GenBank/DDBJ whole genome shotgun (WGS) entry which is preliminary data.</text>
</comment>
<keyword evidence="2" id="KW-0812">Transmembrane</keyword>
<gene>
    <name evidence="3" type="ORF">FHS76_001649</name>
</gene>